<dbReference type="NCBIfam" id="NF003763">
    <property type="entry name" value="PRK05354.1"/>
    <property type="match status" value="1"/>
</dbReference>
<feature type="active site" description="Proton donor" evidence="15">
    <location>
        <position position="494"/>
    </location>
</feature>
<gene>
    <name evidence="19" type="primary">speA</name>
    <name evidence="19" type="ORF">G3I74_00880</name>
</gene>
<dbReference type="Gene3D" id="2.40.37.10">
    <property type="entry name" value="Lyase, Ornithine Decarboxylase, Chain A, domain 1"/>
    <property type="match status" value="1"/>
</dbReference>
<dbReference type="Pfam" id="PF02784">
    <property type="entry name" value="Orn_Arg_deC_N"/>
    <property type="match status" value="1"/>
</dbReference>
<dbReference type="Proteomes" id="UP000484885">
    <property type="component" value="Unassembled WGS sequence"/>
</dbReference>
<keyword evidence="7" id="KW-0210">Decarboxylase</keyword>
<evidence type="ECO:0000256" key="8">
    <source>
        <dbReference type="ARBA" id="ARBA00022842"/>
    </source>
</evidence>
<evidence type="ECO:0000256" key="10">
    <source>
        <dbReference type="ARBA" id="ARBA00023066"/>
    </source>
</evidence>
<sequence>MKPDPVAEARRRYAMARWSEGFFDIDAAGRLLARPSLDSGEGVALAEVVEQARAQGLRLPLLVRFPEILRQRAGQLTQAFAQAMKEADYPAGYTPIYPIKVNQQATVVRTLAGLDGLGLEVGSKPELITALAVSRPGTTIICNGYKDAAYIRLALSGIKLGLMPVIVIEKPGEWPLIEREANALGVTPTVGVRLRLASLGAGNWQNTGGERAKFGLAASQLLDLVEAMRQSGCLDWLGLLHFHMGSQISNLRDIQRGVREAGRYFTELSAAGVKVRYLDIGGGLGVDYEGGGTRSFCSMNYSLAQYAHAIVAGIAELCRERGLTPPHLLSESGRALTAHHAVLITNVTATERLPRTPGRPGEDDHAVIRGLFEVLGGLDRHEPEELFLEAEHLLEEGRNLFLYGDLSLADRARIEPLYYAILEAVGTRLDPEHRRHRELRDRIRYQLSDKYFINLSIFQSLPDIWAIDQVFPIVPLARLDEVPTARAVLEDLTCDSDGRIDQYVDRGLLEPTLPVHEIAPGETYLLGIFMAGAYQETLGDIHNLFGDTDSVDVSLDGQALRLDNNRSGDSADMLLALCGYDPRALMTACRAKVSAAGLERDQAEMLERLLAEGLSAYTYLETKP</sequence>
<dbReference type="PANTHER" id="PTHR43295">
    <property type="entry name" value="ARGININE DECARBOXYLASE"/>
    <property type="match status" value="1"/>
</dbReference>
<name>A0A845V2Q3_9GAMM</name>
<dbReference type="AlphaFoldDB" id="A0A845V2Q3"/>
<dbReference type="Pfam" id="PF17810">
    <property type="entry name" value="Arg_decarb_HB"/>
    <property type="match status" value="1"/>
</dbReference>
<comment type="caution">
    <text evidence="19">The sequence shown here is derived from an EMBL/GenBank/DDBJ whole genome shotgun (WGS) entry which is preliminary data.</text>
</comment>
<feature type="modified residue" description="N6-(pyridoxal phosphate)lysine" evidence="14">
    <location>
        <position position="100"/>
    </location>
</feature>
<evidence type="ECO:0000256" key="12">
    <source>
        <dbReference type="ARBA" id="ARBA00023239"/>
    </source>
</evidence>
<dbReference type="Pfam" id="PF17944">
    <property type="entry name" value="Arg_decarbox_C"/>
    <property type="match status" value="1"/>
</dbReference>
<dbReference type="InterPro" id="IPR002985">
    <property type="entry name" value="Arg_decrbxlase"/>
</dbReference>
<evidence type="ECO:0000256" key="3">
    <source>
        <dbReference type="ARBA" id="ARBA00002257"/>
    </source>
</evidence>
<reference evidence="19 20" key="1">
    <citation type="submission" date="2020-02" db="EMBL/GenBank/DDBJ databases">
        <authorList>
            <person name="Zhang X.-Y."/>
        </authorList>
    </citation>
    <scope>NUCLEOTIDE SEQUENCE [LARGE SCALE GENOMIC DNA]</scope>
    <source>
        <strain evidence="19 20">C33</strain>
    </source>
</reference>
<dbReference type="Gene3D" id="3.20.20.10">
    <property type="entry name" value="Alanine racemase"/>
    <property type="match status" value="1"/>
</dbReference>
<evidence type="ECO:0000313" key="19">
    <source>
        <dbReference type="EMBL" id="NDY94285.1"/>
    </source>
</evidence>
<dbReference type="RefSeq" id="WP_164209118.1">
    <property type="nucleotide sequence ID" value="NZ_JAAGSC010000023.1"/>
</dbReference>
<dbReference type="PRINTS" id="PR01180">
    <property type="entry name" value="ARGDCRBXLASE"/>
</dbReference>
<dbReference type="Gene3D" id="1.20.58.930">
    <property type="match status" value="1"/>
</dbReference>
<dbReference type="GO" id="GO:0008792">
    <property type="term" value="F:arginine decarboxylase activity"/>
    <property type="evidence" value="ECO:0007669"/>
    <property type="project" value="UniProtKB-UniRule"/>
</dbReference>
<protein>
    <recommendedName>
        <fullName evidence="5 13">Arginine decarboxylase</fullName>
        <ecNumber evidence="5 13">4.1.1.19</ecNumber>
    </recommendedName>
</protein>
<evidence type="ECO:0000256" key="15">
    <source>
        <dbReference type="PIRSR" id="PIRSR600183-50"/>
    </source>
</evidence>
<evidence type="ECO:0000256" key="7">
    <source>
        <dbReference type="ARBA" id="ARBA00022793"/>
    </source>
</evidence>
<proteinExistence type="inferred from homology"/>
<organism evidence="19 20">
    <name type="scientific">Wenzhouxiangella limi</name>
    <dbReference type="NCBI Taxonomy" id="2707351"/>
    <lineage>
        <taxon>Bacteria</taxon>
        <taxon>Pseudomonadati</taxon>
        <taxon>Pseudomonadota</taxon>
        <taxon>Gammaproteobacteria</taxon>
        <taxon>Chromatiales</taxon>
        <taxon>Wenzhouxiangellaceae</taxon>
        <taxon>Wenzhouxiangella</taxon>
    </lineage>
</organism>
<evidence type="ECO:0000256" key="6">
    <source>
        <dbReference type="ARBA" id="ARBA00022723"/>
    </source>
</evidence>
<dbReference type="NCBIfam" id="TIGR01273">
    <property type="entry name" value="speA"/>
    <property type="match status" value="1"/>
</dbReference>
<evidence type="ECO:0000256" key="13">
    <source>
        <dbReference type="NCBIfam" id="TIGR01273"/>
    </source>
</evidence>
<dbReference type="InterPro" id="IPR009006">
    <property type="entry name" value="Ala_racemase/Decarboxylase_C"/>
</dbReference>
<evidence type="ECO:0000256" key="4">
    <source>
        <dbReference type="ARBA" id="ARBA00008357"/>
    </source>
</evidence>
<dbReference type="PANTHER" id="PTHR43295:SF9">
    <property type="entry name" value="BIOSYNTHETIC ARGININE DECARBOXYLASE"/>
    <property type="match status" value="1"/>
</dbReference>
<evidence type="ECO:0000259" key="16">
    <source>
        <dbReference type="Pfam" id="PF02784"/>
    </source>
</evidence>
<comment type="similarity">
    <text evidence="4">Belongs to the Orn/Lys/Arg decarboxylase class-II family. SpeA subfamily.</text>
</comment>
<evidence type="ECO:0000313" key="20">
    <source>
        <dbReference type="Proteomes" id="UP000484885"/>
    </source>
</evidence>
<dbReference type="EC" id="4.1.1.19" evidence="5 13"/>
<accession>A0A845V2Q3</accession>
<feature type="domain" description="Arginine decarboxylase C-terminal helical" evidence="18">
    <location>
        <begin position="574"/>
        <end position="620"/>
    </location>
</feature>
<evidence type="ECO:0000256" key="1">
    <source>
        <dbReference type="ARBA" id="ARBA00001933"/>
    </source>
</evidence>
<dbReference type="SUPFAM" id="SSF51419">
    <property type="entry name" value="PLP-binding barrel"/>
    <property type="match status" value="1"/>
</dbReference>
<dbReference type="CDD" id="cd06830">
    <property type="entry name" value="PLPDE_III_ADC"/>
    <property type="match status" value="1"/>
</dbReference>
<dbReference type="Gene3D" id="1.10.287.3440">
    <property type="match status" value="1"/>
</dbReference>
<dbReference type="PIRSF" id="PIRSF001336">
    <property type="entry name" value="Arg_decrbxlase"/>
    <property type="match status" value="1"/>
</dbReference>
<dbReference type="InterPro" id="IPR000183">
    <property type="entry name" value="Orn/DAP/Arg_de-COase"/>
</dbReference>
<dbReference type="EMBL" id="JAAGSC010000023">
    <property type="protein sequence ID" value="NDY94285.1"/>
    <property type="molecule type" value="Genomic_DNA"/>
</dbReference>
<dbReference type="InterPro" id="IPR022644">
    <property type="entry name" value="De-COase2_N"/>
</dbReference>
<feature type="domain" description="Orn/DAP/Arg decarboxylase 2 N-terminal" evidence="16">
    <location>
        <begin position="79"/>
        <end position="338"/>
    </location>
</feature>
<keyword evidence="8" id="KW-0460">Magnesium</keyword>
<comment type="function">
    <text evidence="3">Catalyzes the biosynthesis of agmatine from arginine.</text>
</comment>
<keyword evidence="6" id="KW-0479">Metal-binding</keyword>
<comment type="cofactor">
    <cofactor evidence="2">
        <name>Mg(2+)</name>
        <dbReference type="ChEBI" id="CHEBI:18420"/>
    </cofactor>
</comment>
<feature type="domain" description="Arginine decarboxylase helical bundle" evidence="17">
    <location>
        <begin position="362"/>
        <end position="442"/>
    </location>
</feature>
<dbReference type="GO" id="GO:0006527">
    <property type="term" value="P:L-arginine catabolic process"/>
    <property type="evidence" value="ECO:0007669"/>
    <property type="project" value="InterPro"/>
</dbReference>
<dbReference type="InterPro" id="IPR040634">
    <property type="entry name" value="Arg_decarb_HB"/>
</dbReference>
<evidence type="ECO:0000256" key="5">
    <source>
        <dbReference type="ARBA" id="ARBA00012426"/>
    </source>
</evidence>
<dbReference type="SUPFAM" id="SSF50621">
    <property type="entry name" value="Alanine racemase C-terminal domain-like"/>
    <property type="match status" value="1"/>
</dbReference>
<comment type="cofactor">
    <cofactor evidence="1 14">
        <name>pyridoxal 5'-phosphate</name>
        <dbReference type="ChEBI" id="CHEBI:597326"/>
    </cofactor>
</comment>
<keyword evidence="11" id="KW-0620">Polyamine biosynthesis</keyword>
<evidence type="ECO:0000256" key="14">
    <source>
        <dbReference type="PIRSR" id="PIRSR001336-50"/>
    </source>
</evidence>
<evidence type="ECO:0000256" key="2">
    <source>
        <dbReference type="ARBA" id="ARBA00001946"/>
    </source>
</evidence>
<evidence type="ECO:0000256" key="9">
    <source>
        <dbReference type="ARBA" id="ARBA00022898"/>
    </source>
</evidence>
<dbReference type="PRINTS" id="PR01179">
    <property type="entry name" value="ODADCRBXLASE"/>
</dbReference>
<dbReference type="GO" id="GO:0046872">
    <property type="term" value="F:metal ion binding"/>
    <property type="evidence" value="ECO:0007669"/>
    <property type="project" value="UniProtKB-KW"/>
</dbReference>
<keyword evidence="9 14" id="KW-0663">Pyridoxal phosphate</keyword>
<dbReference type="InterPro" id="IPR041128">
    <property type="entry name" value="Arg_decarbox_C"/>
</dbReference>
<dbReference type="GO" id="GO:0008295">
    <property type="term" value="P:spermidine biosynthetic process"/>
    <property type="evidence" value="ECO:0007669"/>
    <property type="project" value="UniProtKB-UniRule"/>
</dbReference>
<keyword evidence="12 19" id="KW-0456">Lyase</keyword>
<evidence type="ECO:0000259" key="17">
    <source>
        <dbReference type="Pfam" id="PF17810"/>
    </source>
</evidence>
<evidence type="ECO:0000259" key="18">
    <source>
        <dbReference type="Pfam" id="PF17944"/>
    </source>
</evidence>
<dbReference type="InterPro" id="IPR029066">
    <property type="entry name" value="PLP-binding_barrel"/>
</dbReference>
<dbReference type="GO" id="GO:0033388">
    <property type="term" value="P:putrescine biosynthetic process from arginine"/>
    <property type="evidence" value="ECO:0007669"/>
    <property type="project" value="TreeGrafter"/>
</dbReference>
<keyword evidence="20" id="KW-1185">Reference proteome</keyword>
<keyword evidence="10" id="KW-0745">Spermidine biosynthesis</keyword>
<evidence type="ECO:0000256" key="11">
    <source>
        <dbReference type="ARBA" id="ARBA00023115"/>
    </source>
</evidence>